<dbReference type="Pfam" id="PF08659">
    <property type="entry name" value="KR"/>
    <property type="match status" value="1"/>
</dbReference>
<dbReference type="InterPro" id="IPR036291">
    <property type="entry name" value="NAD(P)-bd_dom_sf"/>
</dbReference>
<feature type="domain" description="PKS/mFAS DH" evidence="12">
    <location>
        <begin position="918"/>
        <end position="1205"/>
    </location>
</feature>
<dbReference type="Gene3D" id="3.30.70.3290">
    <property type="match status" value="1"/>
</dbReference>
<dbReference type="GO" id="GO:0044550">
    <property type="term" value="P:secondary metabolite biosynthetic process"/>
    <property type="evidence" value="ECO:0007669"/>
    <property type="project" value="TreeGrafter"/>
</dbReference>
<dbReference type="InterPro" id="IPR013154">
    <property type="entry name" value="ADH-like_N"/>
</dbReference>
<dbReference type="Pfam" id="PF08242">
    <property type="entry name" value="Methyltransf_12"/>
    <property type="match status" value="1"/>
</dbReference>
<dbReference type="Gene3D" id="3.40.366.10">
    <property type="entry name" value="Malonyl-Coenzyme A Acyl Carrier Protein, domain 2"/>
    <property type="match status" value="1"/>
</dbReference>
<gene>
    <name evidence="13" type="ORF">TARUN_5173</name>
</gene>
<organism evidence="13 14">
    <name type="scientific">Trichoderma arundinaceum</name>
    <dbReference type="NCBI Taxonomy" id="490622"/>
    <lineage>
        <taxon>Eukaryota</taxon>
        <taxon>Fungi</taxon>
        <taxon>Dikarya</taxon>
        <taxon>Ascomycota</taxon>
        <taxon>Pezizomycotina</taxon>
        <taxon>Sordariomycetes</taxon>
        <taxon>Hypocreomycetidae</taxon>
        <taxon>Hypocreales</taxon>
        <taxon>Hypocreaceae</taxon>
        <taxon>Trichoderma</taxon>
    </lineage>
</organism>
<dbReference type="InterPro" id="IPR049552">
    <property type="entry name" value="PKS_DH_N"/>
</dbReference>
<dbReference type="SUPFAM" id="SSF50129">
    <property type="entry name" value="GroES-like"/>
    <property type="match status" value="1"/>
</dbReference>
<dbReference type="InterPro" id="IPR013217">
    <property type="entry name" value="Methyltransf_12"/>
</dbReference>
<dbReference type="Gene3D" id="3.90.180.10">
    <property type="entry name" value="Medium-chain alcohol dehydrogenases, catalytic domain"/>
    <property type="match status" value="1"/>
</dbReference>
<feature type="active site" description="Proton donor; for dehydratase activity" evidence="9">
    <location>
        <position position="1121"/>
    </location>
</feature>
<dbReference type="InterPro" id="IPR011032">
    <property type="entry name" value="GroES-like_sf"/>
</dbReference>
<sequence>MDYKFDNDARDATRSAKSMPDDKLEPISVCGMGLRLPGGISDSDGLWNLLINKKSGRGPVPKDRYNADTWYGPGKIGHTACKYGYFLDHLSLQNIDASFWSMTKLEMEGLDPQQRLTLEVVYECLQNAGQNPQELRGKRIGVFMGSFEGDRLELDGRDTQDYHPYRITGYGDYMGANRVSYEFDFQGPSITTRTACSSSLTALHEACQAIYSGECEAAVVAATNIIYSPRTTITMQGLGVISPTGYCKTFDAAADGYARAEAVSAIYIKKLSDAVGNGDPIRSVILSTCINAGGKAPTLTSPSASAQAELMRQGHQLAGITDLSRTAMIECHGTGTPLGDPTEARAVANVFGEWGIYIGSVKSNLGHSEGASGLSGLLKMILALEHKTIPPNINFNTPNPEIPFEKYRLQVPTESQPWPSDRDLVVGVNSFGIGGANAHVLLASPDHLGLKQMPEMNSTLIEERDDIGDLEEPRILFFSAKHPVALRTMVKDHQMYHRSYLSSLQDMSFTLAKKREALNHRAFCVVKGEDKWAPVYAPKSWSNKPVKLVFVFSGQGAQWPQMGKELMRSEPSFMKSIDAMDRFLHKLSDGPSWTLRDQILAPKENSRVSEASISQPCSTAIQVALVDLLMSYGIMPEAVVGHSSGEIAAAYASGAISLFQAISIAYYRGKVMLAADSKGTMAAIGLGSSDVQPYLLPGVLVGCENSPTSTTLTGDKEALGRVLKRIKAQHPEILVRPLQVDRAYHSHHMKRVASIYLSEMDGKVTAADPRTLFFSSVSSEIIKHGEELDAEYWVRNLVSPVRFSSAVLNIQATIHTSKIFLEIGPHSSLAGPIRQILNSTKSTDTYINVLTRGNNADAEFLRAIGELWIHNYNIQTAKIVGDGSFLANLPRYPWHYESKLWHESRLSVEYRLREHPHHELLGSRILETTSLSPAWRNVMRLQSIPWIKDHEITGDFIVPGVAFFCMAGEASIQLTNAADFTLRRVHIRAPLRLTEDAPTEVVTQLSRATVTSSLDSDWYEFTISSYQNGKWVKHAFGHVRGGSEVGYVRKVPEITPLPRITSEKAWYRQMRKLGLAYGSLFMGLRDMTTSVTEPRIVASTTNYRPTGLSDSRYLVHPITLDCLPQALVPAAAHGLTRLFSTAALPSYVDEFYAKPPPSPNMKISAEITEKRRTGFIGNAVAVSEGQVVVEAKGYVLSGIDHDDADLDVQTNHAAVELEWKADINLSDASSLIYQDKERSNIHQILDRFSVLCMASAANQTCQSQPEETREYLNDYKSWLMGYNEKMSKENKKFKFQDASGRETMIRTLYTELQQTEASSAATAIYRIATSCVDIFSGDTDALELLLEDGILQGLYDFMQNSNYSKFLSLVAHRKPNLRVLEIGAGTGGTTATVLPALRSAYGERMYFSYTYTDISSGFFPAARDRFKDFPAIEFAVLDISSDPVEQGFEPESFDLVIACNVLHATPNIQRTLSHVRKLISPGGRLFLQELSPATKWINFIMGVLPGWWLGKEDSRHPEPYMENQRWHEELNKAGFDNISISYDGYLNNNIVAMPKLELDSITNSKRVTMLLPTAGNDRFPETNISHVEKGLVSSGYIVDRYPLDSSLSQPLPANSLVVSVLDLVRPFFSSLNKVQFEHFQAFLKRVKQLQCGIFWITGACHTGPVEPDFALVAGVARVLRTEMSIDFALLEIPREDWIRELETVPPRVLTEFQYGRIAAMKRSGERDINPESEWAHVDGRTLIPRCHFIRVSEELKLKPDESFGQAMLVPLPQLDANDVRVNVKAVGINFKDVLISLGIITDKIGIGRGMGCECAGIISEIGSKVTKYKVGDRVALSHSGSFITSQNVSQYVCAKIPDEMTFEEAAAIPATYCTAIYGLIDAGRLSKGKSVLIQSATGGVGIAAIQIARMLGAEIYCTVGSQSKIDFLVNHFGIASRHIFNSRDASFLQGIMEITGGRGVDVVLNSLSGDLLHASWKCLAEFGTFVEIGRRDFIGQGKLAMEQFESNRSFTGFDLSHISVKRVKTMGNLMLRCMDLYRQGHIKPIIAKRFSHTNILEPLRLLQKSQHIGKFVVAMPESSDQIPVEASYEGAKFCSDGAHLFIGGLGGFGRAVSIWLVERGVKHIVYLSRSAGLNSEDLSFVKELAELGCQATLVSGDVIEYPDVTRAIKAAGKRISGVLQASMVLKDGELETMSWGDWLMASQVKTQGTWNLHNALLYEQTEPLDYFFLFSSVASFYGQWGQANYGAGNAFLDSFVSYRHSLGLAASSLNIGIVGDVGYMTEKNSLLDSIRSTGQCISTETDLLDCLELMIKRSMPSTVDRADSTSNRRVQKSTIAMGIRCTLPFSSPANRVVWRRDPRMLVYRNIEAPDASSAIRADSISDGNIVQFLRNINSNIALLKSEEATFHDEGLRRRFGSESSISIS</sequence>
<feature type="region of interest" description="C-terminal hotdog fold" evidence="9">
    <location>
        <begin position="1058"/>
        <end position="1205"/>
    </location>
</feature>
<evidence type="ECO:0000256" key="5">
    <source>
        <dbReference type="ARBA" id="ARBA00022857"/>
    </source>
</evidence>
<dbReference type="GO" id="GO:0032259">
    <property type="term" value="P:methylation"/>
    <property type="evidence" value="ECO:0007669"/>
    <property type="project" value="UniProtKB-KW"/>
</dbReference>
<dbReference type="SMART" id="SM00826">
    <property type="entry name" value="PKS_DH"/>
    <property type="match status" value="1"/>
</dbReference>
<dbReference type="GO" id="GO:0008168">
    <property type="term" value="F:methyltransferase activity"/>
    <property type="evidence" value="ECO:0007669"/>
    <property type="project" value="UniProtKB-KW"/>
</dbReference>
<dbReference type="InterPro" id="IPR016036">
    <property type="entry name" value="Malonyl_transacylase_ACP-bd"/>
</dbReference>
<keyword evidence="8" id="KW-0012">Acyltransferase</keyword>
<dbReference type="PANTHER" id="PTHR43775">
    <property type="entry name" value="FATTY ACID SYNTHASE"/>
    <property type="match status" value="1"/>
</dbReference>
<evidence type="ECO:0000259" key="11">
    <source>
        <dbReference type="PROSITE" id="PS52004"/>
    </source>
</evidence>
<dbReference type="InterPro" id="IPR013149">
    <property type="entry name" value="ADH-like_C"/>
</dbReference>
<dbReference type="Pfam" id="PF00107">
    <property type="entry name" value="ADH_zinc_N"/>
    <property type="match status" value="1"/>
</dbReference>
<evidence type="ECO:0000256" key="8">
    <source>
        <dbReference type="ARBA" id="ARBA00023315"/>
    </source>
</evidence>
<feature type="region of interest" description="Disordered" evidence="10">
    <location>
        <begin position="1"/>
        <end position="20"/>
    </location>
</feature>
<dbReference type="InterPro" id="IPR042104">
    <property type="entry name" value="PKS_dehydratase_sf"/>
</dbReference>
<keyword evidence="4" id="KW-0808">Transferase</keyword>
<dbReference type="GO" id="GO:0016491">
    <property type="term" value="F:oxidoreductase activity"/>
    <property type="evidence" value="ECO:0007669"/>
    <property type="project" value="UniProtKB-KW"/>
</dbReference>
<dbReference type="InterPro" id="IPR020807">
    <property type="entry name" value="PKS_DH"/>
</dbReference>
<evidence type="ECO:0000256" key="6">
    <source>
        <dbReference type="ARBA" id="ARBA00023002"/>
    </source>
</evidence>
<keyword evidence="3" id="KW-0489">Methyltransferase</keyword>
<dbReference type="CDD" id="cd00833">
    <property type="entry name" value="PKS"/>
    <property type="match status" value="1"/>
</dbReference>
<dbReference type="FunFam" id="3.40.50.720:FF:000209">
    <property type="entry name" value="Polyketide synthase Pks12"/>
    <property type="match status" value="1"/>
</dbReference>
<dbReference type="Pfam" id="PF21089">
    <property type="entry name" value="PKS_DH_N"/>
    <property type="match status" value="1"/>
</dbReference>
<dbReference type="InterPro" id="IPR050091">
    <property type="entry name" value="PKS_NRPS_Biosynth_Enz"/>
</dbReference>
<keyword evidence="5" id="KW-0521">NADP</keyword>
<evidence type="ECO:0000256" key="7">
    <source>
        <dbReference type="ARBA" id="ARBA00023268"/>
    </source>
</evidence>
<dbReference type="Pfam" id="PF08240">
    <property type="entry name" value="ADH_N"/>
    <property type="match status" value="1"/>
</dbReference>
<dbReference type="OrthoDB" id="329835at2759"/>
<keyword evidence="2" id="KW-0597">Phosphoprotein</keyword>
<protein>
    <submittedName>
        <fullName evidence="13">Polyketide synthase</fullName>
    </submittedName>
</protein>
<accession>A0A395NM66</accession>
<dbReference type="Proteomes" id="UP000266272">
    <property type="component" value="Unassembled WGS sequence"/>
</dbReference>
<dbReference type="SUPFAM" id="SSF53901">
    <property type="entry name" value="Thiolase-like"/>
    <property type="match status" value="1"/>
</dbReference>
<dbReference type="SMART" id="SM00822">
    <property type="entry name" value="PKS_KR"/>
    <property type="match status" value="1"/>
</dbReference>
<dbReference type="InterPro" id="IPR020843">
    <property type="entry name" value="ER"/>
</dbReference>
<dbReference type="Gene3D" id="3.10.129.110">
    <property type="entry name" value="Polyketide synthase dehydratase"/>
    <property type="match status" value="1"/>
</dbReference>
<dbReference type="EMBL" id="PXOA01000307">
    <property type="protein sequence ID" value="RFU77059.1"/>
    <property type="molecule type" value="Genomic_DNA"/>
</dbReference>
<dbReference type="GO" id="GO:1901336">
    <property type="term" value="P:lactone biosynthetic process"/>
    <property type="evidence" value="ECO:0007669"/>
    <property type="project" value="UniProtKB-ARBA"/>
</dbReference>
<dbReference type="InterPro" id="IPR014030">
    <property type="entry name" value="Ketoacyl_synth_N"/>
</dbReference>
<dbReference type="CDD" id="cd02440">
    <property type="entry name" value="AdoMet_MTases"/>
    <property type="match status" value="1"/>
</dbReference>
<dbReference type="Pfam" id="PF00109">
    <property type="entry name" value="ketoacyl-synt"/>
    <property type="match status" value="1"/>
</dbReference>
<feature type="region of interest" description="N-terminal hotdog fold" evidence="9">
    <location>
        <begin position="918"/>
        <end position="1046"/>
    </location>
</feature>
<keyword evidence="7" id="KW-0511">Multifunctional enzyme</keyword>
<dbReference type="PROSITE" id="PS52004">
    <property type="entry name" value="KS3_2"/>
    <property type="match status" value="1"/>
</dbReference>
<evidence type="ECO:0000256" key="1">
    <source>
        <dbReference type="ARBA" id="ARBA00022450"/>
    </source>
</evidence>
<dbReference type="Pfam" id="PF02801">
    <property type="entry name" value="Ketoacyl-synt_C"/>
    <property type="match status" value="1"/>
</dbReference>
<evidence type="ECO:0000256" key="3">
    <source>
        <dbReference type="ARBA" id="ARBA00022603"/>
    </source>
</evidence>
<dbReference type="SMART" id="SM00825">
    <property type="entry name" value="PKS_KS"/>
    <property type="match status" value="1"/>
</dbReference>
<dbReference type="GO" id="GO:0006633">
    <property type="term" value="P:fatty acid biosynthetic process"/>
    <property type="evidence" value="ECO:0007669"/>
    <property type="project" value="TreeGrafter"/>
</dbReference>
<dbReference type="InterPro" id="IPR016039">
    <property type="entry name" value="Thiolase-like"/>
</dbReference>
<feature type="active site" description="Proton acceptor; for dehydratase activity" evidence="9">
    <location>
        <position position="950"/>
    </location>
</feature>
<evidence type="ECO:0000256" key="2">
    <source>
        <dbReference type="ARBA" id="ARBA00022553"/>
    </source>
</evidence>
<evidence type="ECO:0000259" key="12">
    <source>
        <dbReference type="PROSITE" id="PS52019"/>
    </source>
</evidence>
<feature type="domain" description="Ketosynthase family 3 (KS3)" evidence="11">
    <location>
        <begin position="24"/>
        <end position="444"/>
    </location>
</feature>
<evidence type="ECO:0000313" key="13">
    <source>
        <dbReference type="EMBL" id="RFU77059.1"/>
    </source>
</evidence>
<dbReference type="PANTHER" id="PTHR43775:SF49">
    <property type="entry name" value="SYNTHASE, PUTATIVE (JCVI)-RELATED"/>
    <property type="match status" value="1"/>
</dbReference>
<dbReference type="InterPro" id="IPR014031">
    <property type="entry name" value="Ketoacyl_synth_C"/>
</dbReference>
<comment type="caution">
    <text evidence="13">The sequence shown here is derived from an EMBL/GenBank/DDBJ whole genome shotgun (WGS) entry which is preliminary data.</text>
</comment>
<dbReference type="SMART" id="SM00829">
    <property type="entry name" value="PKS_ER"/>
    <property type="match status" value="1"/>
</dbReference>
<dbReference type="Pfam" id="PF16197">
    <property type="entry name" value="KAsynt_C_assoc"/>
    <property type="match status" value="1"/>
</dbReference>
<name>A0A395NM66_TRIAR</name>
<dbReference type="InterPro" id="IPR049900">
    <property type="entry name" value="PKS_mFAS_DH"/>
</dbReference>
<dbReference type="InterPro" id="IPR057326">
    <property type="entry name" value="KR_dom"/>
</dbReference>
<dbReference type="STRING" id="490622.A0A395NM66"/>
<dbReference type="SUPFAM" id="SSF55048">
    <property type="entry name" value="Probable ACP-binding domain of malonyl-CoA ACP transacylase"/>
    <property type="match status" value="1"/>
</dbReference>
<keyword evidence="6" id="KW-0560">Oxidoreductase</keyword>
<proteinExistence type="predicted"/>
<dbReference type="InterPro" id="IPR029063">
    <property type="entry name" value="SAM-dependent_MTases_sf"/>
</dbReference>
<dbReference type="Gene3D" id="3.40.50.150">
    <property type="entry name" value="Vaccinia Virus protein VP39"/>
    <property type="match status" value="1"/>
</dbReference>
<dbReference type="Pfam" id="PF14765">
    <property type="entry name" value="PS-DH"/>
    <property type="match status" value="1"/>
</dbReference>
<evidence type="ECO:0000313" key="14">
    <source>
        <dbReference type="Proteomes" id="UP000266272"/>
    </source>
</evidence>
<dbReference type="InterPro" id="IPR013968">
    <property type="entry name" value="PKS_KR"/>
</dbReference>
<dbReference type="CDD" id="cd05195">
    <property type="entry name" value="enoyl_red"/>
    <property type="match status" value="1"/>
</dbReference>
<dbReference type="SMART" id="SM00827">
    <property type="entry name" value="PKS_AT"/>
    <property type="match status" value="1"/>
</dbReference>
<dbReference type="PROSITE" id="PS52019">
    <property type="entry name" value="PKS_MFAS_DH"/>
    <property type="match status" value="1"/>
</dbReference>
<keyword evidence="1" id="KW-0596">Phosphopantetheine</keyword>
<dbReference type="InterPro" id="IPR001227">
    <property type="entry name" value="Ac_transferase_dom_sf"/>
</dbReference>
<dbReference type="Gene3D" id="3.40.47.10">
    <property type="match status" value="1"/>
</dbReference>
<dbReference type="InterPro" id="IPR049551">
    <property type="entry name" value="PKS_DH_C"/>
</dbReference>
<dbReference type="InterPro" id="IPR032821">
    <property type="entry name" value="PKS_assoc"/>
</dbReference>
<dbReference type="GO" id="GO:0004312">
    <property type="term" value="F:fatty acid synthase activity"/>
    <property type="evidence" value="ECO:0007669"/>
    <property type="project" value="TreeGrafter"/>
</dbReference>
<dbReference type="SUPFAM" id="SSF51735">
    <property type="entry name" value="NAD(P)-binding Rossmann-fold domains"/>
    <property type="match status" value="2"/>
</dbReference>
<dbReference type="SUPFAM" id="SSF52151">
    <property type="entry name" value="FabD/lysophospholipase-like"/>
    <property type="match status" value="1"/>
</dbReference>
<dbReference type="Pfam" id="PF00698">
    <property type="entry name" value="Acyl_transf_1"/>
    <property type="match status" value="1"/>
</dbReference>
<evidence type="ECO:0000256" key="10">
    <source>
        <dbReference type="SAM" id="MobiDB-lite"/>
    </source>
</evidence>
<dbReference type="InterPro" id="IPR016035">
    <property type="entry name" value="Acyl_Trfase/lysoPLipase"/>
</dbReference>
<keyword evidence="14" id="KW-1185">Reference proteome</keyword>
<reference evidence="13 14" key="1">
    <citation type="journal article" date="2018" name="PLoS Pathog.">
        <title>Evolution of structural diversity of trichothecenes, a family of toxins produced by plant pathogenic and entomopathogenic fungi.</title>
        <authorList>
            <person name="Proctor R.H."/>
            <person name="McCormick S.P."/>
            <person name="Kim H.S."/>
            <person name="Cardoza R.E."/>
            <person name="Stanley A.M."/>
            <person name="Lindo L."/>
            <person name="Kelly A."/>
            <person name="Brown D.W."/>
            <person name="Lee T."/>
            <person name="Vaughan M.M."/>
            <person name="Alexander N.J."/>
            <person name="Busman M."/>
            <person name="Gutierrez S."/>
        </authorList>
    </citation>
    <scope>NUCLEOTIDE SEQUENCE [LARGE SCALE GENOMIC DNA]</scope>
    <source>
        <strain evidence="13 14">IBT 40837</strain>
    </source>
</reference>
<evidence type="ECO:0000256" key="4">
    <source>
        <dbReference type="ARBA" id="ARBA00022679"/>
    </source>
</evidence>
<dbReference type="Gene3D" id="3.40.50.720">
    <property type="entry name" value="NAD(P)-binding Rossmann-like Domain"/>
    <property type="match status" value="2"/>
</dbReference>
<evidence type="ECO:0000256" key="9">
    <source>
        <dbReference type="PROSITE-ProRule" id="PRU01363"/>
    </source>
</evidence>
<dbReference type="SUPFAM" id="SSF53335">
    <property type="entry name" value="S-adenosyl-L-methionine-dependent methyltransferases"/>
    <property type="match status" value="1"/>
</dbReference>
<dbReference type="InterPro" id="IPR014043">
    <property type="entry name" value="Acyl_transferase_dom"/>
</dbReference>
<dbReference type="InterPro" id="IPR020841">
    <property type="entry name" value="PKS_Beta-ketoAc_synthase_dom"/>
</dbReference>